<keyword evidence="2" id="KW-1185">Reference proteome</keyword>
<protein>
    <submittedName>
        <fullName evidence="1">Uncharacterized protein</fullName>
    </submittedName>
</protein>
<reference evidence="1 2" key="1">
    <citation type="journal article" date="2023" name="G3 (Bethesda)">
        <title>A chromosome-length genome assembly and annotation of blackberry (Rubus argutus, cv. 'Hillquist').</title>
        <authorList>
            <person name="Bruna T."/>
            <person name="Aryal R."/>
            <person name="Dudchenko O."/>
            <person name="Sargent D.J."/>
            <person name="Mead D."/>
            <person name="Buti M."/>
            <person name="Cavallini A."/>
            <person name="Hytonen T."/>
            <person name="Andres J."/>
            <person name="Pham M."/>
            <person name="Weisz D."/>
            <person name="Mascagni F."/>
            <person name="Usai G."/>
            <person name="Natali L."/>
            <person name="Bassil N."/>
            <person name="Fernandez G.E."/>
            <person name="Lomsadze A."/>
            <person name="Armour M."/>
            <person name="Olukolu B."/>
            <person name="Poorten T."/>
            <person name="Britton C."/>
            <person name="Davik J."/>
            <person name="Ashrafi H."/>
            <person name="Aiden E.L."/>
            <person name="Borodovsky M."/>
            <person name="Worthington M."/>
        </authorList>
    </citation>
    <scope>NUCLEOTIDE SEQUENCE [LARGE SCALE GENOMIC DNA]</scope>
    <source>
        <strain evidence="1">PI 553951</strain>
    </source>
</reference>
<dbReference type="EMBL" id="JBEDUW010000007">
    <property type="protein sequence ID" value="KAK9912988.1"/>
    <property type="molecule type" value="Genomic_DNA"/>
</dbReference>
<dbReference type="Proteomes" id="UP001457282">
    <property type="component" value="Unassembled WGS sequence"/>
</dbReference>
<evidence type="ECO:0000313" key="2">
    <source>
        <dbReference type="Proteomes" id="UP001457282"/>
    </source>
</evidence>
<proteinExistence type="predicted"/>
<evidence type="ECO:0000313" key="1">
    <source>
        <dbReference type="EMBL" id="KAK9912988.1"/>
    </source>
</evidence>
<sequence>MDNNNNINGSPPQAKIMDTLKRHLPFSDICCCHKSVGLSTENFSEDAYNGDQTLRSSVFWCATSPIRSRTVTVYAIASQSISNIGTTLITEHSQ</sequence>
<name>A0AAW1VXG3_RUBAR</name>
<dbReference type="AlphaFoldDB" id="A0AAW1VXG3"/>
<comment type="caution">
    <text evidence="1">The sequence shown here is derived from an EMBL/GenBank/DDBJ whole genome shotgun (WGS) entry which is preliminary data.</text>
</comment>
<gene>
    <name evidence="1" type="ORF">M0R45_036816</name>
</gene>
<organism evidence="1 2">
    <name type="scientific">Rubus argutus</name>
    <name type="common">Southern blackberry</name>
    <dbReference type="NCBI Taxonomy" id="59490"/>
    <lineage>
        <taxon>Eukaryota</taxon>
        <taxon>Viridiplantae</taxon>
        <taxon>Streptophyta</taxon>
        <taxon>Embryophyta</taxon>
        <taxon>Tracheophyta</taxon>
        <taxon>Spermatophyta</taxon>
        <taxon>Magnoliopsida</taxon>
        <taxon>eudicotyledons</taxon>
        <taxon>Gunneridae</taxon>
        <taxon>Pentapetalae</taxon>
        <taxon>rosids</taxon>
        <taxon>fabids</taxon>
        <taxon>Rosales</taxon>
        <taxon>Rosaceae</taxon>
        <taxon>Rosoideae</taxon>
        <taxon>Rosoideae incertae sedis</taxon>
        <taxon>Rubus</taxon>
    </lineage>
</organism>
<accession>A0AAW1VXG3</accession>